<name>A0ACB8AA47_9AGAM</name>
<feature type="non-terminal residue" evidence="1">
    <location>
        <position position="129"/>
    </location>
</feature>
<keyword evidence="2" id="KW-1185">Reference proteome</keyword>
<dbReference type="EMBL" id="MU267725">
    <property type="protein sequence ID" value="KAH7910137.1"/>
    <property type="molecule type" value="Genomic_DNA"/>
</dbReference>
<proteinExistence type="predicted"/>
<evidence type="ECO:0000313" key="2">
    <source>
        <dbReference type="Proteomes" id="UP000790377"/>
    </source>
</evidence>
<comment type="caution">
    <text evidence="1">The sequence shown here is derived from an EMBL/GenBank/DDBJ whole genome shotgun (WGS) entry which is preliminary data.</text>
</comment>
<dbReference type="Proteomes" id="UP000790377">
    <property type="component" value="Unassembled WGS sequence"/>
</dbReference>
<organism evidence="1 2">
    <name type="scientific">Hygrophoropsis aurantiaca</name>
    <dbReference type="NCBI Taxonomy" id="72124"/>
    <lineage>
        <taxon>Eukaryota</taxon>
        <taxon>Fungi</taxon>
        <taxon>Dikarya</taxon>
        <taxon>Basidiomycota</taxon>
        <taxon>Agaricomycotina</taxon>
        <taxon>Agaricomycetes</taxon>
        <taxon>Agaricomycetidae</taxon>
        <taxon>Boletales</taxon>
        <taxon>Coniophorineae</taxon>
        <taxon>Hygrophoropsidaceae</taxon>
        <taxon>Hygrophoropsis</taxon>
    </lineage>
</organism>
<sequence length="129" mass="14888">MTQAQTNVTHLDPPIRSGPITRREEYFKGARTLLENWRYDTWMQDYSDAPYGPEVILPGPILEKIAHSTRFTTIEDLKGIGWSISWASKHGSKVLELLSAYDQKHVRMKEAEKSMRIAEKKEQTAQRQA</sequence>
<accession>A0ACB8AA47</accession>
<evidence type="ECO:0000313" key="1">
    <source>
        <dbReference type="EMBL" id="KAH7910137.1"/>
    </source>
</evidence>
<gene>
    <name evidence="1" type="ORF">BJ138DRAFT_1009424</name>
</gene>
<reference evidence="1" key="1">
    <citation type="journal article" date="2021" name="New Phytol.">
        <title>Evolutionary innovations through gain and loss of genes in the ectomycorrhizal Boletales.</title>
        <authorList>
            <person name="Wu G."/>
            <person name="Miyauchi S."/>
            <person name="Morin E."/>
            <person name="Kuo A."/>
            <person name="Drula E."/>
            <person name="Varga T."/>
            <person name="Kohler A."/>
            <person name="Feng B."/>
            <person name="Cao Y."/>
            <person name="Lipzen A."/>
            <person name="Daum C."/>
            <person name="Hundley H."/>
            <person name="Pangilinan J."/>
            <person name="Johnson J."/>
            <person name="Barry K."/>
            <person name="LaButti K."/>
            <person name="Ng V."/>
            <person name="Ahrendt S."/>
            <person name="Min B."/>
            <person name="Choi I.G."/>
            <person name="Park H."/>
            <person name="Plett J.M."/>
            <person name="Magnuson J."/>
            <person name="Spatafora J.W."/>
            <person name="Nagy L.G."/>
            <person name="Henrissat B."/>
            <person name="Grigoriev I.V."/>
            <person name="Yang Z.L."/>
            <person name="Xu J."/>
            <person name="Martin F.M."/>
        </authorList>
    </citation>
    <scope>NUCLEOTIDE SEQUENCE</scope>
    <source>
        <strain evidence="1">ATCC 28755</strain>
    </source>
</reference>
<protein>
    <submittedName>
        <fullName evidence="1">Uncharacterized protein</fullName>
    </submittedName>
</protein>